<evidence type="ECO:0000313" key="1">
    <source>
        <dbReference type="EMBL" id="CAD7684106.1"/>
    </source>
</evidence>
<dbReference type="EMBL" id="CAJHUB010000755">
    <property type="protein sequence ID" value="CAD7684106.1"/>
    <property type="molecule type" value="Genomic_DNA"/>
</dbReference>
<dbReference type="InterPro" id="IPR023578">
    <property type="entry name" value="Ras_GEF_dom_sf"/>
</dbReference>
<organism evidence="1 2">
    <name type="scientific">Nyctereutes procyonoides</name>
    <name type="common">Raccoon dog</name>
    <name type="synonym">Canis procyonoides</name>
    <dbReference type="NCBI Taxonomy" id="34880"/>
    <lineage>
        <taxon>Eukaryota</taxon>
        <taxon>Metazoa</taxon>
        <taxon>Chordata</taxon>
        <taxon>Craniata</taxon>
        <taxon>Vertebrata</taxon>
        <taxon>Euteleostomi</taxon>
        <taxon>Mammalia</taxon>
        <taxon>Eutheria</taxon>
        <taxon>Laurasiatheria</taxon>
        <taxon>Carnivora</taxon>
        <taxon>Caniformia</taxon>
        <taxon>Canidae</taxon>
        <taxon>Nyctereutes</taxon>
    </lineage>
</organism>
<dbReference type="AlphaFoldDB" id="A0A811Z5U5"/>
<name>A0A811Z5U5_NYCPR</name>
<dbReference type="GO" id="GO:0007264">
    <property type="term" value="P:small GTPase-mediated signal transduction"/>
    <property type="evidence" value="ECO:0007669"/>
    <property type="project" value="InterPro"/>
</dbReference>
<proteinExistence type="predicted"/>
<evidence type="ECO:0000313" key="2">
    <source>
        <dbReference type="Proteomes" id="UP000645828"/>
    </source>
</evidence>
<dbReference type="GO" id="GO:0005085">
    <property type="term" value="F:guanyl-nucleotide exchange factor activity"/>
    <property type="evidence" value="ECO:0007669"/>
    <property type="project" value="InterPro"/>
</dbReference>
<accession>A0A811Z5U5</accession>
<sequence length="121" mass="13820">MFLEGGGKRIDRRLLRILGCSTWEAGGQEAEVFSGESLYGHQRAETHLIPTPMTQGVVSFLATFFTDLMMLDMAMEKYLEEYKVMTEIMLLQVAAGNYNLQPKDPCRASFKSMEWLNKDEK</sequence>
<protein>
    <submittedName>
        <fullName evidence="1">(raccoon dog) hypothetical protein</fullName>
    </submittedName>
</protein>
<dbReference type="InterPro" id="IPR036964">
    <property type="entry name" value="RASGEF_cat_dom_sf"/>
</dbReference>
<gene>
    <name evidence="1" type="ORF">NYPRO_LOCUS16899</name>
</gene>
<dbReference type="Proteomes" id="UP000645828">
    <property type="component" value="Unassembled WGS sequence"/>
</dbReference>
<comment type="caution">
    <text evidence="1">The sequence shown here is derived from an EMBL/GenBank/DDBJ whole genome shotgun (WGS) entry which is preliminary data.</text>
</comment>
<dbReference type="Gene3D" id="1.10.840.10">
    <property type="entry name" value="Ras guanine-nucleotide exchange factors catalytic domain"/>
    <property type="match status" value="1"/>
</dbReference>
<dbReference type="SUPFAM" id="SSF48366">
    <property type="entry name" value="Ras GEF"/>
    <property type="match status" value="1"/>
</dbReference>
<keyword evidence="2" id="KW-1185">Reference proteome</keyword>
<reference evidence="1" key="1">
    <citation type="submission" date="2020-12" db="EMBL/GenBank/DDBJ databases">
        <authorList>
            <consortium name="Molecular Ecology Group"/>
        </authorList>
    </citation>
    <scope>NUCLEOTIDE SEQUENCE</scope>
    <source>
        <strain evidence="1">TBG_1078</strain>
    </source>
</reference>